<evidence type="ECO:0000256" key="6">
    <source>
        <dbReference type="SAM" id="SignalP"/>
    </source>
</evidence>
<feature type="compositionally biased region" description="Polar residues" evidence="5">
    <location>
        <begin position="397"/>
        <end position="420"/>
    </location>
</feature>
<accession>A0A7Y0ENJ4</accession>
<feature type="compositionally biased region" description="Acidic residues" evidence="5">
    <location>
        <begin position="321"/>
        <end position="339"/>
    </location>
</feature>
<dbReference type="Proteomes" id="UP000532194">
    <property type="component" value="Unassembled WGS sequence"/>
</dbReference>
<evidence type="ECO:0000256" key="3">
    <source>
        <dbReference type="ARBA" id="ARBA00022723"/>
    </source>
</evidence>
<dbReference type="Pfam" id="PF01297">
    <property type="entry name" value="ZnuA"/>
    <property type="match status" value="1"/>
</dbReference>
<feature type="compositionally biased region" description="Acidic residues" evidence="5">
    <location>
        <begin position="349"/>
        <end position="367"/>
    </location>
</feature>
<protein>
    <submittedName>
        <fullName evidence="7">ABC transporter substrate-binding protein</fullName>
    </submittedName>
</protein>
<dbReference type="PANTHER" id="PTHR42953:SF1">
    <property type="entry name" value="METAL-BINDING PROTEIN HI_0362-RELATED"/>
    <property type="match status" value="1"/>
</dbReference>
<dbReference type="SUPFAM" id="SSF53807">
    <property type="entry name" value="Helical backbone' metal receptor"/>
    <property type="match status" value="1"/>
</dbReference>
<proteinExistence type="predicted"/>
<feature type="chain" id="PRO_5030561217" evidence="6">
    <location>
        <begin position="35"/>
        <end position="426"/>
    </location>
</feature>
<dbReference type="GO" id="GO:0030313">
    <property type="term" value="C:cell envelope"/>
    <property type="evidence" value="ECO:0007669"/>
    <property type="project" value="UniProtKB-SubCell"/>
</dbReference>
<comment type="caution">
    <text evidence="7">The sequence shown here is derived from an EMBL/GenBank/DDBJ whole genome shotgun (WGS) entry which is preliminary data.</text>
</comment>
<comment type="subcellular location">
    <subcellularLocation>
        <location evidence="1">Cell envelope</location>
    </subcellularLocation>
</comment>
<dbReference type="InterPro" id="IPR006127">
    <property type="entry name" value="ZnuA-like"/>
</dbReference>
<dbReference type="PANTHER" id="PTHR42953">
    <property type="entry name" value="HIGH-AFFINITY ZINC UPTAKE SYSTEM PROTEIN ZNUA-RELATED"/>
    <property type="match status" value="1"/>
</dbReference>
<sequence length="426" mass="44154">MGNRNRITRITRLFVAGASALLLLGATACGSVDAATNEPADKQPAPEPNGPISVVASINQWGALAAELGGDDVSVTSIVNSTNVDAHDFEPKTSDVAELSKAQIVVTNGAGYDSWATKSLGANTSIVSAASVVGAMDGDNPHLWFSKDARNGMAEEITGAYIKAMPSKKKAFEQRLKTWQAGEKSLEQWVSDFTESHAGTNYAATEPLAYYLMSDLGFNDKTPKGYAQALASGGEVAPADLQAFQKLIEGREVSLLVNNTQEASDTTNMITGTAGRSDVPVVDISEQMPENVSSLNEWINQLINSIIDAVDPTYGCQADPDASDTEAAEGNDEQGDASDDSAGSSDAGDTNDPDASDAADDKSDAEDDVKAEKAPTFGRVCSSTTSSSEGSSDSSTNDAGETGTDNSATSGNPEGVTSDTPPDPGK</sequence>
<dbReference type="GO" id="GO:0046872">
    <property type="term" value="F:metal ion binding"/>
    <property type="evidence" value="ECO:0007669"/>
    <property type="project" value="UniProtKB-KW"/>
</dbReference>
<dbReference type="GO" id="GO:0030001">
    <property type="term" value="P:metal ion transport"/>
    <property type="evidence" value="ECO:0007669"/>
    <property type="project" value="InterPro"/>
</dbReference>
<dbReference type="RefSeq" id="WP_169171582.1">
    <property type="nucleotide sequence ID" value="NZ_JAAIII010000002.1"/>
</dbReference>
<evidence type="ECO:0000256" key="1">
    <source>
        <dbReference type="ARBA" id="ARBA00004196"/>
    </source>
</evidence>
<dbReference type="Gene3D" id="3.40.50.1980">
    <property type="entry name" value="Nitrogenase molybdenum iron protein domain"/>
    <property type="match status" value="1"/>
</dbReference>
<dbReference type="EMBL" id="JAAIII010000002">
    <property type="protein sequence ID" value="NMM93516.1"/>
    <property type="molecule type" value="Genomic_DNA"/>
</dbReference>
<evidence type="ECO:0000313" key="7">
    <source>
        <dbReference type="EMBL" id="NMM93516.1"/>
    </source>
</evidence>
<evidence type="ECO:0000256" key="4">
    <source>
        <dbReference type="ARBA" id="ARBA00022729"/>
    </source>
</evidence>
<evidence type="ECO:0000256" key="2">
    <source>
        <dbReference type="ARBA" id="ARBA00022448"/>
    </source>
</evidence>
<dbReference type="PROSITE" id="PS51257">
    <property type="entry name" value="PROKAR_LIPOPROTEIN"/>
    <property type="match status" value="1"/>
</dbReference>
<feature type="region of interest" description="Disordered" evidence="5">
    <location>
        <begin position="314"/>
        <end position="426"/>
    </location>
</feature>
<dbReference type="AlphaFoldDB" id="A0A7Y0ENJ4"/>
<keyword evidence="3" id="KW-0479">Metal-binding</keyword>
<feature type="compositionally biased region" description="Low complexity" evidence="5">
    <location>
        <begin position="382"/>
        <end position="396"/>
    </location>
</feature>
<keyword evidence="4 6" id="KW-0732">Signal</keyword>
<feature type="signal peptide" evidence="6">
    <location>
        <begin position="1"/>
        <end position="34"/>
    </location>
</feature>
<organism evidence="7 8">
    <name type="scientific">Bifidobacterium oedipodis</name>
    <dbReference type="NCBI Taxonomy" id="2675322"/>
    <lineage>
        <taxon>Bacteria</taxon>
        <taxon>Bacillati</taxon>
        <taxon>Actinomycetota</taxon>
        <taxon>Actinomycetes</taxon>
        <taxon>Bifidobacteriales</taxon>
        <taxon>Bifidobacteriaceae</taxon>
        <taxon>Bifidobacterium</taxon>
    </lineage>
</organism>
<keyword evidence="2" id="KW-0813">Transport</keyword>
<gene>
    <name evidence="7" type="ORF">G1C95_0701</name>
</gene>
<keyword evidence="8" id="KW-1185">Reference proteome</keyword>
<dbReference type="InterPro" id="IPR050492">
    <property type="entry name" value="Bact_metal-bind_prot9"/>
</dbReference>
<reference evidence="7 8" key="1">
    <citation type="submission" date="2020-02" db="EMBL/GenBank/DDBJ databases">
        <title>Characterization of phylogenetic diversity of novel bifidobacterial species isolated in Czech ZOOs.</title>
        <authorList>
            <person name="Lugli G.A."/>
            <person name="Vera N.B."/>
            <person name="Ventura M."/>
        </authorList>
    </citation>
    <scope>NUCLEOTIDE SEQUENCE [LARGE SCALE GENOMIC DNA]</scope>
    <source>
        <strain evidence="7 8">DSM 109957</strain>
    </source>
</reference>
<evidence type="ECO:0000256" key="5">
    <source>
        <dbReference type="SAM" id="MobiDB-lite"/>
    </source>
</evidence>
<name>A0A7Y0ENJ4_9BIFI</name>
<evidence type="ECO:0000313" key="8">
    <source>
        <dbReference type="Proteomes" id="UP000532194"/>
    </source>
</evidence>